<dbReference type="SUPFAM" id="SSF55804">
    <property type="entry name" value="Phoshotransferase/anion transport protein"/>
    <property type="match status" value="1"/>
</dbReference>
<dbReference type="AlphaFoldDB" id="A0A915KE64"/>
<comment type="similarity">
    <text evidence="2 9">Belongs to the anion exchanger (TC 2.A.31) family.</text>
</comment>
<feature type="transmembrane region" description="Helical" evidence="9">
    <location>
        <begin position="474"/>
        <end position="494"/>
    </location>
</feature>
<feature type="domain" description="Band 3 cytoplasmic" evidence="11">
    <location>
        <begin position="39"/>
        <end position="184"/>
    </location>
</feature>
<dbReference type="WBParaSite" id="nRc.2.0.1.t36229-RA">
    <property type="protein sequence ID" value="nRc.2.0.1.t36229-RA"/>
    <property type="gene ID" value="nRc.2.0.1.g36229"/>
</dbReference>
<dbReference type="InterPro" id="IPR003024">
    <property type="entry name" value="Na/HCO3_transpt"/>
</dbReference>
<dbReference type="InterPro" id="IPR011531">
    <property type="entry name" value="HCO3_transpt-like_TM_dom"/>
</dbReference>
<feature type="transmembrane region" description="Helical" evidence="9">
    <location>
        <begin position="345"/>
        <end position="371"/>
    </location>
</feature>
<dbReference type="PANTHER" id="PTHR11453">
    <property type="entry name" value="ANION EXCHANGE PROTEIN"/>
    <property type="match status" value="1"/>
</dbReference>
<name>A0A915KE64_ROMCU</name>
<feature type="transmembrane region" description="Helical" evidence="9">
    <location>
        <begin position="563"/>
        <end position="579"/>
    </location>
</feature>
<evidence type="ECO:0000313" key="12">
    <source>
        <dbReference type="Proteomes" id="UP000887565"/>
    </source>
</evidence>
<comment type="subcellular location">
    <subcellularLocation>
        <location evidence="1">Basolateral cell membrane</location>
        <topology evidence="1">Multi-pass membrane protein</topology>
    </subcellularLocation>
    <subcellularLocation>
        <location evidence="9">Membrane</location>
        <topology evidence="9">Multi-pass membrane protein</topology>
    </subcellularLocation>
</comment>
<feature type="transmembrane region" description="Helical" evidence="9">
    <location>
        <begin position="720"/>
        <end position="738"/>
    </location>
</feature>
<keyword evidence="4" id="KW-1003">Cell membrane</keyword>
<dbReference type="InterPro" id="IPR013769">
    <property type="entry name" value="Band3_cytoplasmic_dom"/>
</dbReference>
<dbReference type="OMA" id="FWVAVWI"/>
<dbReference type="GO" id="GO:0005452">
    <property type="term" value="F:solute:inorganic anion antiporter activity"/>
    <property type="evidence" value="ECO:0007669"/>
    <property type="project" value="InterPro"/>
</dbReference>
<feature type="transmembrane region" description="Helical" evidence="9">
    <location>
        <begin position="524"/>
        <end position="542"/>
    </location>
</feature>
<evidence type="ECO:0000256" key="2">
    <source>
        <dbReference type="ARBA" id="ARBA00010993"/>
    </source>
</evidence>
<evidence type="ECO:0000313" key="13">
    <source>
        <dbReference type="WBParaSite" id="nRc.2.0.1.t36229-RA"/>
    </source>
</evidence>
<feature type="domain" description="Bicarbonate transporter-like transmembrane" evidence="10">
    <location>
        <begin position="467"/>
        <end position="754"/>
    </location>
</feature>
<dbReference type="Pfam" id="PF00955">
    <property type="entry name" value="HCO3_cotransp"/>
    <property type="match status" value="2"/>
</dbReference>
<feature type="transmembrane region" description="Helical" evidence="9">
    <location>
        <begin position="292"/>
        <end position="309"/>
    </location>
</feature>
<dbReference type="GO" id="GO:0008509">
    <property type="term" value="F:monoatomic anion transmembrane transporter activity"/>
    <property type="evidence" value="ECO:0007669"/>
    <property type="project" value="InterPro"/>
</dbReference>
<evidence type="ECO:0000259" key="10">
    <source>
        <dbReference type="Pfam" id="PF00955"/>
    </source>
</evidence>
<evidence type="ECO:0000256" key="9">
    <source>
        <dbReference type="RuleBase" id="RU362035"/>
    </source>
</evidence>
<keyword evidence="8 9" id="KW-0472">Membrane</keyword>
<evidence type="ECO:0000256" key="5">
    <source>
        <dbReference type="ARBA" id="ARBA00022692"/>
    </source>
</evidence>
<evidence type="ECO:0000259" key="11">
    <source>
        <dbReference type="Pfam" id="PF07565"/>
    </source>
</evidence>
<organism evidence="12 13">
    <name type="scientific">Romanomermis culicivorax</name>
    <name type="common">Nematode worm</name>
    <dbReference type="NCBI Taxonomy" id="13658"/>
    <lineage>
        <taxon>Eukaryota</taxon>
        <taxon>Metazoa</taxon>
        <taxon>Ecdysozoa</taxon>
        <taxon>Nematoda</taxon>
        <taxon>Enoplea</taxon>
        <taxon>Dorylaimia</taxon>
        <taxon>Mermithida</taxon>
        <taxon>Mermithoidea</taxon>
        <taxon>Mermithidae</taxon>
        <taxon>Romanomermis</taxon>
    </lineage>
</organism>
<dbReference type="GO" id="GO:0051453">
    <property type="term" value="P:regulation of intracellular pH"/>
    <property type="evidence" value="ECO:0007669"/>
    <property type="project" value="TreeGrafter"/>
</dbReference>
<feature type="transmembrane region" description="Helical" evidence="9">
    <location>
        <begin position="260"/>
        <end position="280"/>
    </location>
</feature>
<dbReference type="Gene3D" id="1.10.287.570">
    <property type="entry name" value="Helical hairpin bin"/>
    <property type="match status" value="1"/>
</dbReference>
<feature type="domain" description="Bicarbonate transporter-like transmembrane" evidence="10">
    <location>
        <begin position="229"/>
        <end position="466"/>
    </location>
</feature>
<accession>A0A915KE64</accession>
<evidence type="ECO:0000256" key="1">
    <source>
        <dbReference type="ARBA" id="ARBA00004554"/>
    </source>
</evidence>
<dbReference type="PRINTS" id="PR01232">
    <property type="entry name" value="NAHCO3TRSPRT"/>
</dbReference>
<feature type="transmembrane region" description="Helical" evidence="9">
    <location>
        <begin position="655"/>
        <end position="677"/>
    </location>
</feature>
<keyword evidence="6 9" id="KW-1133">Transmembrane helix</keyword>
<dbReference type="NCBIfam" id="TIGR00834">
    <property type="entry name" value="ae"/>
    <property type="match status" value="1"/>
</dbReference>
<dbReference type="Gene3D" id="3.40.930.10">
    <property type="entry name" value="Mannitol-specific EII, Chain A"/>
    <property type="match status" value="1"/>
</dbReference>
<feature type="transmembrane region" description="Helical" evidence="9">
    <location>
        <begin position="585"/>
        <end position="604"/>
    </location>
</feature>
<evidence type="ECO:0000256" key="7">
    <source>
        <dbReference type="ARBA" id="ARBA00023065"/>
    </source>
</evidence>
<dbReference type="Proteomes" id="UP000887565">
    <property type="component" value="Unplaced"/>
</dbReference>
<keyword evidence="12" id="KW-1185">Reference proteome</keyword>
<keyword evidence="3 9" id="KW-0813">Transport</keyword>
<evidence type="ECO:0000256" key="6">
    <source>
        <dbReference type="ARBA" id="ARBA00022989"/>
    </source>
</evidence>
<reference evidence="13" key="1">
    <citation type="submission" date="2022-11" db="UniProtKB">
        <authorList>
            <consortium name="WormBaseParasite"/>
        </authorList>
    </citation>
    <scope>IDENTIFICATION</scope>
</reference>
<evidence type="ECO:0000256" key="3">
    <source>
        <dbReference type="ARBA" id="ARBA00022448"/>
    </source>
</evidence>
<keyword evidence="5 9" id="KW-0812">Transmembrane</keyword>
<dbReference type="GO" id="GO:0008510">
    <property type="term" value="F:sodium:bicarbonate symporter activity"/>
    <property type="evidence" value="ECO:0007669"/>
    <property type="project" value="TreeGrafter"/>
</dbReference>
<keyword evidence="7 9" id="KW-0406">Ion transport</keyword>
<dbReference type="PANTHER" id="PTHR11453:SF36">
    <property type="entry name" value="ANION EXCHANGE PROTEIN"/>
    <property type="match status" value="1"/>
</dbReference>
<dbReference type="PRINTS" id="PR01231">
    <property type="entry name" value="HCO3TRNSPORT"/>
</dbReference>
<protein>
    <recommendedName>
        <fullName evidence="9">Anion exchange protein</fullName>
    </recommendedName>
</protein>
<evidence type="ECO:0000256" key="8">
    <source>
        <dbReference type="ARBA" id="ARBA00023136"/>
    </source>
</evidence>
<dbReference type="Pfam" id="PF07565">
    <property type="entry name" value="Band_3_cyto"/>
    <property type="match status" value="1"/>
</dbReference>
<feature type="transmembrane region" description="Helical" evidence="9">
    <location>
        <begin position="697"/>
        <end position="714"/>
    </location>
</feature>
<proteinExistence type="inferred from homology"/>
<dbReference type="InterPro" id="IPR016152">
    <property type="entry name" value="PTrfase/Anion_transptr"/>
</dbReference>
<evidence type="ECO:0000256" key="4">
    <source>
        <dbReference type="ARBA" id="ARBA00022475"/>
    </source>
</evidence>
<feature type="transmembrane region" description="Helical" evidence="9">
    <location>
        <begin position="625"/>
        <end position="643"/>
    </location>
</feature>
<dbReference type="GO" id="GO:0016323">
    <property type="term" value="C:basolateral plasma membrane"/>
    <property type="evidence" value="ECO:0007669"/>
    <property type="project" value="UniProtKB-SubCell"/>
</dbReference>
<sequence>MDEISRILLAPKKHLVGNKHRRLGHPSTSTNVEEIINVENGHPVLEDHQKTLSNADTITKSMSSKINQSLYRKLPEVCEATSIMVGISGNMRKCLSCFVRLKSAKLFLDSTELPISTRFVYIILIPSYHYNVEPKSLGRCFGTLMVDEVFSKIAYKTKNGFELGYAVEEFINQCVVVPAGKWNPAVRWEPPENQAPVERRLEEPFDVTNMLMNTADIEEESDLRRTGILFGGFVDDVDSKSYWYVSDYTDALKGRITQTLAAAIFLFFANISKIITFGGVMDNQLHKQMGAIENVLAGGICGVVYALFSGQPLCVLSATGPCLVFEVIMHNLCSTMQWEFLPVRAWLGMWTAVFLVIYVALDASVLVALITRFTEEAFATMISVIFLVKAVDELMEIKQEYPITTDPRAILNDPRCLCYGINSTDFLNNSSPLLSNNSSPGIEMAREGHSLACQALKGTSVGAGCSFAPEVRNIIADFNAILAILIMTLVNYFVGIKVPCLNVPDSLTPTIPRPWLVDIWNIEHWWIAVLAFLPASFFSILVMMDQNITSVIINRPDNKLKKGYGYHLDLFVIAILMVVCSLFGLPFYVAATVISLLHVDSLRIMSETAAPGEKPRFLGIKEQRATALLAHILIGLAVFLTPVMKHLPMPVLLGVFLYIGIVSLSGQQFGQRVLLLFMPMKHQPDYQWLRSVRMKRVHLFTAVQLISFIILLFVEENKQISMFFPLMLFVMVLIRKVIMDRMFTQKELMALDDVLPTWAELFRVSNRRNRVEVNCINRKISGQRKSRMSLTANNKQETFRNGEETLKLEKFM</sequence>
<dbReference type="InterPro" id="IPR003020">
    <property type="entry name" value="HCO3_transpt_euk"/>
</dbReference>